<protein>
    <submittedName>
        <fullName evidence="2">Uncharacterized protein</fullName>
    </submittedName>
</protein>
<dbReference type="RefSeq" id="WP_380920356.1">
    <property type="nucleotide sequence ID" value="NZ_JBHUPE010000004.1"/>
</dbReference>
<accession>A0ABW5YVY1</accession>
<reference evidence="3" key="1">
    <citation type="journal article" date="2019" name="Int. J. Syst. Evol. Microbiol.">
        <title>The Global Catalogue of Microorganisms (GCM) 10K type strain sequencing project: providing services to taxonomists for standard genome sequencing and annotation.</title>
        <authorList>
            <consortium name="The Broad Institute Genomics Platform"/>
            <consortium name="The Broad Institute Genome Sequencing Center for Infectious Disease"/>
            <person name="Wu L."/>
            <person name="Ma J."/>
        </authorList>
    </citation>
    <scope>NUCLEOTIDE SEQUENCE [LARGE SCALE GENOMIC DNA]</scope>
    <source>
        <strain evidence="3">KCTC 22209</strain>
    </source>
</reference>
<keyword evidence="3" id="KW-1185">Reference proteome</keyword>
<evidence type="ECO:0000256" key="1">
    <source>
        <dbReference type="SAM" id="SignalP"/>
    </source>
</evidence>
<dbReference type="EMBL" id="JBHUPE010000004">
    <property type="protein sequence ID" value="MFD2904405.1"/>
    <property type="molecule type" value="Genomic_DNA"/>
</dbReference>
<keyword evidence="1" id="KW-0732">Signal</keyword>
<evidence type="ECO:0000313" key="2">
    <source>
        <dbReference type="EMBL" id="MFD2904405.1"/>
    </source>
</evidence>
<feature type="chain" id="PRO_5045851939" evidence="1">
    <location>
        <begin position="20"/>
        <end position="320"/>
    </location>
</feature>
<comment type="caution">
    <text evidence="2">The sequence shown here is derived from an EMBL/GenBank/DDBJ whole genome shotgun (WGS) entry which is preliminary data.</text>
</comment>
<sequence>MKYIFCVAILTISFCTAKAQTNFEGINLIKGRDLIFKGSTDRPTDAGDIVFQKSDGVELARMRSHHDDATGLGAIIFSNTPLIKDNFWFMGEGNFGIGTTIPKSRLEVQAPLSNVSTAILHSNGHQSWGHVLALVTDDPTGDDPKLLFSYRNKAKQWSLGGGNNETSFHLREDGGDGVYGTAPGTARFTVLAGGNVGIGTDLPQEKLSVKGNIRAQQVKVEMANWPDYVFEETYQLPSLKDTEIFIKENKHLPGVPKAKEIEEDGLSLGEMNKILMQKVEELTLHLINKDKEISQLKETNTDQYTEFSKRLSDIEKALKK</sequence>
<proteinExistence type="predicted"/>
<dbReference type="Proteomes" id="UP001597509">
    <property type="component" value="Unassembled WGS sequence"/>
</dbReference>
<organism evidence="2 3">
    <name type="scientific">Sphingobacterium anhuiense</name>
    <dbReference type="NCBI Taxonomy" id="493780"/>
    <lineage>
        <taxon>Bacteria</taxon>
        <taxon>Pseudomonadati</taxon>
        <taxon>Bacteroidota</taxon>
        <taxon>Sphingobacteriia</taxon>
        <taxon>Sphingobacteriales</taxon>
        <taxon>Sphingobacteriaceae</taxon>
        <taxon>Sphingobacterium</taxon>
    </lineage>
</organism>
<gene>
    <name evidence="2" type="ORF">ACFS6I_10750</name>
</gene>
<name>A0ABW5YVY1_9SPHI</name>
<evidence type="ECO:0000313" key="3">
    <source>
        <dbReference type="Proteomes" id="UP001597509"/>
    </source>
</evidence>
<feature type="signal peptide" evidence="1">
    <location>
        <begin position="1"/>
        <end position="19"/>
    </location>
</feature>